<evidence type="ECO:0000313" key="7">
    <source>
        <dbReference type="EMBL" id="SUA20658.1"/>
    </source>
</evidence>
<accession>A0A378VWN8</accession>
<feature type="transmembrane region" description="Helical" evidence="5">
    <location>
        <begin position="30"/>
        <end position="47"/>
    </location>
</feature>
<reference evidence="7" key="1">
    <citation type="submission" date="2018-06" db="EMBL/GenBank/DDBJ databases">
        <authorList>
            <consortium name="Pathogen Informatics"/>
            <person name="Doyle S."/>
        </authorList>
    </citation>
    <scope>NUCLEOTIDE SEQUENCE [LARGE SCALE GENOMIC DNA]</scope>
    <source>
        <strain evidence="7">NCTC11421</strain>
    </source>
</reference>
<dbReference type="PANTHER" id="PTHR22911">
    <property type="entry name" value="ACYL-MALONYL CONDENSING ENZYME-RELATED"/>
    <property type="match status" value="1"/>
</dbReference>
<keyword evidence="3 5" id="KW-1133">Transmembrane helix</keyword>
<dbReference type="InterPro" id="IPR037185">
    <property type="entry name" value="EmrE-like"/>
</dbReference>
<name>A0A378VWN8_NEIGO</name>
<dbReference type="InterPro" id="IPR000620">
    <property type="entry name" value="EamA_dom"/>
</dbReference>
<feature type="transmembrane region" description="Helical" evidence="5">
    <location>
        <begin position="68"/>
        <end position="92"/>
    </location>
</feature>
<sequence length="102" mass="11378">MLVAAACFTVMNVLIKEASAKFALGSGELVFWRMLFSTVTLGAAAVLRRDTFRTPHWKNHLNRSMVGTGAMLLLFYAVTHLPLTTGVTLSYTSSIFWRYFPS</sequence>
<dbReference type="SUPFAM" id="SSF103481">
    <property type="entry name" value="Multidrug resistance efflux transporter EmrE"/>
    <property type="match status" value="1"/>
</dbReference>
<comment type="subcellular location">
    <subcellularLocation>
        <location evidence="1">Membrane</location>
        <topology evidence="1">Multi-pass membrane protein</topology>
    </subcellularLocation>
</comment>
<dbReference type="EMBL" id="UGRI01000001">
    <property type="protein sequence ID" value="SUA20658.1"/>
    <property type="molecule type" value="Genomic_DNA"/>
</dbReference>
<evidence type="ECO:0000256" key="5">
    <source>
        <dbReference type="SAM" id="Phobius"/>
    </source>
</evidence>
<evidence type="ECO:0000256" key="3">
    <source>
        <dbReference type="ARBA" id="ARBA00022989"/>
    </source>
</evidence>
<dbReference type="Pfam" id="PF00892">
    <property type="entry name" value="EamA"/>
    <property type="match status" value="1"/>
</dbReference>
<evidence type="ECO:0000256" key="4">
    <source>
        <dbReference type="ARBA" id="ARBA00023136"/>
    </source>
</evidence>
<feature type="domain" description="EamA" evidence="6">
    <location>
        <begin position="1"/>
        <end position="96"/>
    </location>
</feature>
<proteinExistence type="predicted"/>
<organism evidence="7">
    <name type="scientific">Neisseria gonorrhoeae</name>
    <dbReference type="NCBI Taxonomy" id="485"/>
    <lineage>
        <taxon>Bacteria</taxon>
        <taxon>Pseudomonadati</taxon>
        <taxon>Pseudomonadota</taxon>
        <taxon>Betaproteobacteria</taxon>
        <taxon>Neisseriales</taxon>
        <taxon>Neisseriaceae</taxon>
        <taxon>Neisseria</taxon>
    </lineage>
</organism>
<dbReference type="GO" id="GO:0016020">
    <property type="term" value="C:membrane"/>
    <property type="evidence" value="ECO:0007669"/>
    <property type="project" value="UniProtKB-SubCell"/>
</dbReference>
<evidence type="ECO:0000256" key="2">
    <source>
        <dbReference type="ARBA" id="ARBA00022692"/>
    </source>
</evidence>
<dbReference type="AlphaFoldDB" id="A0A378VWN8"/>
<dbReference type="PANTHER" id="PTHR22911:SF6">
    <property type="entry name" value="SOLUTE CARRIER FAMILY 35 MEMBER G1"/>
    <property type="match status" value="1"/>
</dbReference>
<keyword evidence="2 5" id="KW-0812">Transmembrane</keyword>
<keyword evidence="4 5" id="KW-0472">Membrane</keyword>
<evidence type="ECO:0000256" key="1">
    <source>
        <dbReference type="ARBA" id="ARBA00004141"/>
    </source>
</evidence>
<gene>
    <name evidence="7" type="ORF">NCTC11421_00751</name>
</gene>
<evidence type="ECO:0000259" key="6">
    <source>
        <dbReference type="Pfam" id="PF00892"/>
    </source>
</evidence>
<protein>
    <recommendedName>
        <fullName evidence="6">EamA domain-containing protein</fullName>
    </recommendedName>
</protein>